<dbReference type="Pfam" id="PF00005">
    <property type="entry name" value="ABC_tran"/>
    <property type="match status" value="1"/>
</dbReference>
<dbReference type="InterPro" id="IPR017871">
    <property type="entry name" value="ABC_transporter-like_CS"/>
</dbReference>
<dbReference type="Pfam" id="PF08402">
    <property type="entry name" value="TOBE_2"/>
    <property type="match status" value="1"/>
</dbReference>
<dbReference type="PROSITE" id="PS50893">
    <property type="entry name" value="ABC_TRANSPORTER_2"/>
    <property type="match status" value="1"/>
</dbReference>
<dbReference type="PROSITE" id="PS00211">
    <property type="entry name" value="ABC_TRANSPORTER_1"/>
    <property type="match status" value="1"/>
</dbReference>
<evidence type="ECO:0000259" key="5">
    <source>
        <dbReference type="PROSITE" id="PS50893"/>
    </source>
</evidence>
<evidence type="ECO:0000313" key="7">
    <source>
        <dbReference type="Proteomes" id="UP000653674"/>
    </source>
</evidence>
<dbReference type="GO" id="GO:0015418">
    <property type="term" value="F:ABC-type quaternary ammonium compound transporting activity"/>
    <property type="evidence" value="ECO:0007669"/>
    <property type="project" value="UniProtKB-EC"/>
</dbReference>
<name>A0A8J3LNS4_9ACTN</name>
<dbReference type="AlphaFoldDB" id="A0A8J3LNS4"/>
<dbReference type="EC" id="7.6.2.9" evidence="4"/>
<dbReference type="InterPro" id="IPR003593">
    <property type="entry name" value="AAA+_ATPase"/>
</dbReference>
<dbReference type="FunFam" id="3.40.50.300:FF:000425">
    <property type="entry name" value="Probable ABC transporter, ATP-binding subunit"/>
    <property type="match status" value="1"/>
</dbReference>
<keyword evidence="3" id="KW-0067">ATP-binding</keyword>
<dbReference type="InterPro" id="IPR013611">
    <property type="entry name" value="Transp-assoc_OB_typ2"/>
</dbReference>
<evidence type="ECO:0000256" key="3">
    <source>
        <dbReference type="ARBA" id="ARBA00022840"/>
    </source>
</evidence>
<evidence type="ECO:0000313" key="6">
    <source>
        <dbReference type="EMBL" id="GIG75097.1"/>
    </source>
</evidence>
<keyword evidence="7" id="KW-1185">Reference proteome</keyword>
<evidence type="ECO:0000256" key="1">
    <source>
        <dbReference type="ARBA" id="ARBA00022448"/>
    </source>
</evidence>
<dbReference type="InterPro" id="IPR003439">
    <property type="entry name" value="ABC_transporter-like_ATP-bd"/>
</dbReference>
<dbReference type="PANTHER" id="PTHR42781">
    <property type="entry name" value="SPERMIDINE/PUTRESCINE IMPORT ATP-BINDING PROTEIN POTA"/>
    <property type="match status" value="1"/>
</dbReference>
<proteinExistence type="predicted"/>
<keyword evidence="2" id="KW-0547">Nucleotide-binding</keyword>
<feature type="domain" description="ABC transporter" evidence="5">
    <location>
        <begin position="23"/>
        <end position="253"/>
    </location>
</feature>
<comment type="caution">
    <text evidence="6">The sequence shown here is derived from an EMBL/GenBank/DDBJ whole genome shotgun (WGS) entry which is preliminary data.</text>
</comment>
<dbReference type="SUPFAM" id="SSF50331">
    <property type="entry name" value="MOP-like"/>
    <property type="match status" value="1"/>
</dbReference>
<dbReference type="Proteomes" id="UP000653674">
    <property type="component" value="Unassembled WGS sequence"/>
</dbReference>
<dbReference type="GO" id="GO:0016887">
    <property type="term" value="F:ATP hydrolysis activity"/>
    <property type="evidence" value="ECO:0007669"/>
    <property type="project" value="InterPro"/>
</dbReference>
<accession>A0A8J3LNS4</accession>
<protein>
    <recommendedName>
        <fullName evidence="4">ABC-type quaternary amine transporter</fullName>
        <ecNumber evidence="4">7.6.2.9</ecNumber>
    </recommendedName>
</protein>
<dbReference type="PANTHER" id="PTHR42781:SF4">
    <property type="entry name" value="SPERMIDINE_PUTRESCINE IMPORT ATP-BINDING PROTEIN POTA"/>
    <property type="match status" value="1"/>
</dbReference>
<dbReference type="InterPro" id="IPR008995">
    <property type="entry name" value="Mo/tungstate-bd_C_term_dom"/>
</dbReference>
<keyword evidence="1" id="KW-0813">Transport</keyword>
<dbReference type="Gene3D" id="3.40.50.300">
    <property type="entry name" value="P-loop containing nucleotide triphosphate hydrolases"/>
    <property type="match status" value="1"/>
</dbReference>
<sequence length="364" mass="39375">MTQVTATSHGADKTGGAQDSVTLRVRDLRKSFGGNEVLRGIDLDVRTGEFLTLLGPSGSGKTTLLRIIAGFESHTSGEMLLRGRDIAGLSPSERGLGMVFQQYALFPHMTVADNVAYGLRMRGWDRGKIGKRVSEMLEIVGLPHLSGRKPRQLSGGQQQRVAFARALAYAPQLLLMDEPLGALDRSLRLQLEEEIKRVHRQMGTTVIYVTHDQEEALVLSDRIAIMEEGRFAGLDTPTALYQRPPSTFVAKFFANANLIPATASADGSIECRGSAFSTQTDLRGPVSLAVRPRSLRLEPVTNGLRLSGAVVETLLLGDDRQVKFDVPGVGPMVALVDARQQSELEPGAAVTLHAPAEEITVLEA</sequence>
<evidence type="ECO:0000256" key="2">
    <source>
        <dbReference type="ARBA" id="ARBA00022741"/>
    </source>
</evidence>
<dbReference type="InterPro" id="IPR050093">
    <property type="entry name" value="ABC_SmlMolc_Importer"/>
</dbReference>
<gene>
    <name evidence="6" type="ORF">Pfl04_35010</name>
</gene>
<dbReference type="SUPFAM" id="SSF52540">
    <property type="entry name" value="P-loop containing nucleoside triphosphate hydrolases"/>
    <property type="match status" value="1"/>
</dbReference>
<dbReference type="InterPro" id="IPR027417">
    <property type="entry name" value="P-loop_NTPase"/>
</dbReference>
<evidence type="ECO:0000256" key="4">
    <source>
        <dbReference type="ARBA" id="ARBA00066388"/>
    </source>
</evidence>
<dbReference type="SMART" id="SM00382">
    <property type="entry name" value="AAA"/>
    <property type="match status" value="1"/>
</dbReference>
<organism evidence="6 7">
    <name type="scientific">Planosporangium flavigriseum</name>
    <dbReference type="NCBI Taxonomy" id="373681"/>
    <lineage>
        <taxon>Bacteria</taxon>
        <taxon>Bacillati</taxon>
        <taxon>Actinomycetota</taxon>
        <taxon>Actinomycetes</taxon>
        <taxon>Micromonosporales</taxon>
        <taxon>Micromonosporaceae</taxon>
        <taxon>Planosporangium</taxon>
    </lineage>
</organism>
<dbReference type="GO" id="GO:0043190">
    <property type="term" value="C:ATP-binding cassette (ABC) transporter complex"/>
    <property type="evidence" value="ECO:0007669"/>
    <property type="project" value="InterPro"/>
</dbReference>
<reference evidence="6" key="1">
    <citation type="submission" date="2021-01" db="EMBL/GenBank/DDBJ databases">
        <title>Whole genome shotgun sequence of Planosporangium flavigriseum NBRC 105377.</title>
        <authorList>
            <person name="Komaki H."/>
            <person name="Tamura T."/>
        </authorList>
    </citation>
    <scope>NUCLEOTIDE SEQUENCE</scope>
    <source>
        <strain evidence="6">NBRC 105377</strain>
    </source>
</reference>
<dbReference type="EMBL" id="BONU01000026">
    <property type="protein sequence ID" value="GIG75097.1"/>
    <property type="molecule type" value="Genomic_DNA"/>
</dbReference>
<dbReference type="GO" id="GO:0005524">
    <property type="term" value="F:ATP binding"/>
    <property type="evidence" value="ECO:0007669"/>
    <property type="project" value="UniProtKB-KW"/>
</dbReference>
<dbReference type="RefSeq" id="WP_168078199.1">
    <property type="nucleotide sequence ID" value="NZ_BAAAQJ010000007.1"/>
</dbReference>